<evidence type="ECO:0000313" key="1">
    <source>
        <dbReference type="EMBL" id="GEM06489.1"/>
    </source>
</evidence>
<accession>A0A511K812</accession>
<proteinExistence type="predicted"/>
<dbReference type="OrthoDB" id="2340858at2759"/>
<dbReference type="Proteomes" id="UP000321518">
    <property type="component" value="Unassembled WGS sequence"/>
</dbReference>
<protein>
    <submittedName>
        <fullName evidence="1">Uncharacterized protein</fullName>
    </submittedName>
</protein>
<name>A0A511K812_RHOTO</name>
<reference evidence="1 2" key="1">
    <citation type="submission" date="2019-07" db="EMBL/GenBank/DDBJ databases">
        <title>Rhodotorula toruloides NBRC10032 genome sequencing.</title>
        <authorList>
            <person name="Shida Y."/>
            <person name="Takaku H."/>
            <person name="Ogasawara W."/>
            <person name="Mori K."/>
        </authorList>
    </citation>
    <scope>NUCLEOTIDE SEQUENCE [LARGE SCALE GENOMIC DNA]</scope>
    <source>
        <strain evidence="1 2">NBRC10032</strain>
    </source>
</reference>
<evidence type="ECO:0000313" key="2">
    <source>
        <dbReference type="Proteomes" id="UP000321518"/>
    </source>
</evidence>
<dbReference type="EMBL" id="BJWK01000001">
    <property type="protein sequence ID" value="GEM06489.1"/>
    <property type="molecule type" value="Genomic_DNA"/>
</dbReference>
<sequence length="232" mass="25684">MAASPPTEKDPCALASYVFPTSRGADGSSYIITTLDDGDNLTPPRILPDLRLVSPPADVLEYWDRRVSTRNQYDPLQTFDIPGPRIRPVIDGFKKLGFHKIFFEMPTQFLSEGQPAVTLIIPSAQLHKLFLDGFDPGRDLPINIDYVATTIDAVVVLPSRSAYVFLQITISNTHDDPAGGIEHVKQAVGVEVWRCWTKSFVLCSTTEKTALSLVKSIKAKMKEPADPKKLKT</sequence>
<comment type="caution">
    <text evidence="1">The sequence shown here is derived from an EMBL/GenBank/DDBJ whole genome shotgun (WGS) entry which is preliminary data.</text>
</comment>
<dbReference type="AlphaFoldDB" id="A0A511K812"/>
<gene>
    <name evidence="1" type="ORF">Rt10032_c01g0506</name>
</gene>
<organism evidence="1 2">
    <name type="scientific">Rhodotorula toruloides</name>
    <name type="common">Yeast</name>
    <name type="synonym">Rhodosporidium toruloides</name>
    <dbReference type="NCBI Taxonomy" id="5286"/>
    <lineage>
        <taxon>Eukaryota</taxon>
        <taxon>Fungi</taxon>
        <taxon>Dikarya</taxon>
        <taxon>Basidiomycota</taxon>
        <taxon>Pucciniomycotina</taxon>
        <taxon>Microbotryomycetes</taxon>
        <taxon>Sporidiobolales</taxon>
        <taxon>Sporidiobolaceae</taxon>
        <taxon>Rhodotorula</taxon>
    </lineage>
</organism>